<evidence type="ECO:0000256" key="1">
    <source>
        <dbReference type="ARBA" id="ARBA00022574"/>
    </source>
</evidence>
<comment type="similarity">
    <text evidence="3">Belongs to the THOC3 family.</text>
</comment>
<dbReference type="InterPro" id="IPR040132">
    <property type="entry name" value="Tex1/THOC3"/>
</dbReference>
<dbReference type="RefSeq" id="XP_953316.1">
    <property type="nucleotide sequence ID" value="XM_948223.1"/>
</dbReference>
<dbReference type="InterPro" id="IPR015943">
    <property type="entry name" value="WD40/YVTN_repeat-like_dom_sf"/>
</dbReference>
<evidence type="ECO:0000256" key="3">
    <source>
        <dbReference type="ARBA" id="ARBA00046343"/>
    </source>
</evidence>
<dbReference type="GeneID" id="3862706"/>
<dbReference type="PROSITE" id="PS50082">
    <property type="entry name" value="WD_REPEATS_2"/>
    <property type="match status" value="1"/>
</dbReference>
<name>Q4U912_THEAN</name>
<dbReference type="SMART" id="SM00320">
    <property type="entry name" value="WD40"/>
    <property type="match status" value="4"/>
</dbReference>
<feature type="compositionally biased region" description="Basic and acidic residues" evidence="5">
    <location>
        <begin position="47"/>
        <end position="60"/>
    </location>
</feature>
<keyword evidence="2" id="KW-0677">Repeat</keyword>
<dbReference type="EMBL" id="CR940353">
    <property type="protein sequence ID" value="CAI76691.1"/>
    <property type="molecule type" value="Genomic_DNA"/>
</dbReference>
<evidence type="ECO:0000313" key="7">
    <source>
        <dbReference type="Proteomes" id="UP000001950"/>
    </source>
</evidence>
<dbReference type="STRING" id="5874.Q4U912"/>
<reference evidence="6 7" key="1">
    <citation type="journal article" date="2005" name="Science">
        <title>Genome of the host-cell transforming parasite Theileria annulata compared with T. parva.</title>
        <authorList>
            <person name="Pain A."/>
            <person name="Renauld H."/>
            <person name="Berriman M."/>
            <person name="Murphy L."/>
            <person name="Yeats C.A."/>
            <person name="Weir W."/>
            <person name="Kerhornou A."/>
            <person name="Aslett M."/>
            <person name="Bishop R."/>
            <person name="Bouchier C."/>
            <person name="Cochet M."/>
            <person name="Coulson R.M.R."/>
            <person name="Cronin A."/>
            <person name="de Villiers E.P."/>
            <person name="Fraser A."/>
            <person name="Fosker N."/>
            <person name="Gardner M."/>
            <person name="Goble A."/>
            <person name="Griffiths-Jones S."/>
            <person name="Harris D.E."/>
            <person name="Katzer F."/>
            <person name="Larke N."/>
            <person name="Lord A."/>
            <person name="Maser P."/>
            <person name="McKellar S."/>
            <person name="Mooney P."/>
            <person name="Morton F."/>
            <person name="Nene V."/>
            <person name="O'Neil S."/>
            <person name="Price C."/>
            <person name="Quail M.A."/>
            <person name="Rabbinowitsch E."/>
            <person name="Rawlings N.D."/>
            <person name="Rutter S."/>
            <person name="Saunders D."/>
            <person name="Seeger K."/>
            <person name="Shah T."/>
            <person name="Squares R."/>
            <person name="Squares S."/>
            <person name="Tivey A."/>
            <person name="Walker A.R."/>
            <person name="Woodward J."/>
            <person name="Dobbelaere D.A.E."/>
            <person name="Langsley G."/>
            <person name="Rajandream M.A."/>
            <person name="McKeever D."/>
            <person name="Shiels B."/>
            <person name="Tait A."/>
            <person name="Barrell B.G."/>
            <person name="Hall N."/>
        </authorList>
    </citation>
    <scope>NUCLEOTIDE SEQUENCE [LARGE SCALE GENOMIC DNA]</scope>
    <source>
        <strain evidence="7">Ankara</strain>
    </source>
</reference>
<dbReference type="Pfam" id="PF00400">
    <property type="entry name" value="WD40"/>
    <property type="match status" value="2"/>
</dbReference>
<dbReference type="PANTHER" id="PTHR22839">
    <property type="entry name" value="THO COMPLEX SUBUNIT 3 THO3"/>
    <property type="match status" value="1"/>
</dbReference>
<dbReference type="Gene3D" id="2.130.10.10">
    <property type="entry name" value="YVTN repeat-like/Quinoprotein amine dehydrogenase"/>
    <property type="match status" value="2"/>
</dbReference>
<protein>
    <submittedName>
        <fullName evidence="6">Uncharacterized protein</fullName>
    </submittedName>
</protein>
<evidence type="ECO:0000313" key="6">
    <source>
        <dbReference type="EMBL" id="CAI76691.1"/>
    </source>
</evidence>
<keyword evidence="1 4" id="KW-0853">WD repeat</keyword>
<dbReference type="KEGG" id="tan:TA10560"/>
<gene>
    <name evidence="6" type="ORF">TA10560</name>
</gene>
<proteinExistence type="inferred from homology"/>
<organism evidence="6 7">
    <name type="scientific">Theileria annulata</name>
    <dbReference type="NCBI Taxonomy" id="5874"/>
    <lineage>
        <taxon>Eukaryota</taxon>
        <taxon>Sar</taxon>
        <taxon>Alveolata</taxon>
        <taxon>Apicomplexa</taxon>
        <taxon>Aconoidasida</taxon>
        <taxon>Piroplasmida</taxon>
        <taxon>Theileriidae</taxon>
        <taxon>Theileria</taxon>
    </lineage>
</organism>
<feature type="repeat" description="WD" evidence="4">
    <location>
        <begin position="246"/>
        <end position="281"/>
    </location>
</feature>
<evidence type="ECO:0000256" key="4">
    <source>
        <dbReference type="PROSITE-ProRule" id="PRU00221"/>
    </source>
</evidence>
<dbReference type="SUPFAM" id="SSF50978">
    <property type="entry name" value="WD40 repeat-like"/>
    <property type="match status" value="1"/>
</dbReference>
<dbReference type="VEuPathDB" id="PiroplasmaDB:TA10560"/>
<dbReference type="AlphaFoldDB" id="Q4U912"/>
<dbReference type="GO" id="GO:0000445">
    <property type="term" value="C:THO complex part of transcription export complex"/>
    <property type="evidence" value="ECO:0007669"/>
    <property type="project" value="TreeGrafter"/>
</dbReference>
<dbReference type="eggNOG" id="KOG1407">
    <property type="taxonomic scope" value="Eukaryota"/>
</dbReference>
<accession>Q4U912</accession>
<dbReference type="PANTHER" id="PTHR22839:SF0">
    <property type="entry name" value="THO COMPLEX SUBUNIT 3"/>
    <property type="match status" value="1"/>
</dbReference>
<dbReference type="InParanoid" id="Q4U912"/>
<evidence type="ECO:0000256" key="2">
    <source>
        <dbReference type="ARBA" id="ARBA00022737"/>
    </source>
</evidence>
<dbReference type="Proteomes" id="UP000001950">
    <property type="component" value="Chromosome 4"/>
</dbReference>
<evidence type="ECO:0000256" key="5">
    <source>
        <dbReference type="SAM" id="MobiDB-lite"/>
    </source>
</evidence>
<keyword evidence="7" id="KW-1185">Reference proteome</keyword>
<dbReference type="InterPro" id="IPR001680">
    <property type="entry name" value="WD40_rpt"/>
</dbReference>
<dbReference type="OMA" id="DPCEIYF"/>
<sequence>MYNKVLKVCNYDTSKPLMPEKALIRILMANNFQDNFQSSDNSTKGKVNHDKTTSVRHESPSHASLKIRSKVRTMVFNSNGTRLYIATRDSVYLFNVQSMAVEHTLHLKTTTLIAHPKHPNIFALLVQGSSQSKPSVKVFDAKYTESKSYKVDLTLVCVITSAFNENWYTGCWSLDGKYMALVDREDTLQVVEFGNTFKDIQLKENSSIKLDSEAYGIIYTKDHLVIHRVDGHLQVFSLDLKDCFVERAHSHIVTASAFDPNQNILATGGSDHVVNLFDVDSQMVCVATFPRLEGQVSSLSFSSNGTLLAWGTKDSAPCPIDDATVIDSTLESSTSSSKETEDKPPQYYLTIAGVDPSEIYYQHSTPSPVVHVAFSPNKSLLAYACDYDSFTRVGKTSHGNLVGFLHF</sequence>
<dbReference type="OrthoDB" id="340259at2759"/>
<feature type="region of interest" description="Disordered" evidence="5">
    <location>
        <begin position="37"/>
        <end position="61"/>
    </location>
</feature>
<dbReference type="PROSITE" id="PS50294">
    <property type="entry name" value="WD_REPEATS_REGION"/>
    <property type="match status" value="1"/>
</dbReference>
<dbReference type="GO" id="GO:0006406">
    <property type="term" value="P:mRNA export from nucleus"/>
    <property type="evidence" value="ECO:0007669"/>
    <property type="project" value="InterPro"/>
</dbReference>
<dbReference type="InterPro" id="IPR036322">
    <property type="entry name" value="WD40_repeat_dom_sf"/>
</dbReference>